<proteinExistence type="predicted"/>
<name>A0A0F9NN08_9ZZZZ</name>
<dbReference type="InterPro" id="IPR011990">
    <property type="entry name" value="TPR-like_helical_dom_sf"/>
</dbReference>
<sequence length="389" mass="44068">MKRFLVLFFITFLLFSLFSVSSAFSYTGEAGPPMLKFIYGSRALSLGGAYVGVADDAYYMDSNPAGGDPRKVFRVSLIHQEWIADTNYEALRLSYGIGDQFFIGLGLTYFYLPFEYYDFTGATDGKSYHLSQSLAMLNFGYKLKKYDIAFGVNAKVLYNYVPEDLYAGQSYLLYAGDAGFIARTNILKTFLGPEPSMTFGVALRNFGYSEAIDKLPTELHAGVSYRLFRHLMLSGEFAYPLYEPIYGSVGAEFDIAKTFFIQAGVEFKENPMIGLGVGYRRKDMNINISYTPSMVFRNMMNVSVEFRFGDAAAEAKEKRIEKLMLDALVDYNTGNYETTLEVIEKVLELDPRNLRAKQLKRTVEREIELERSAEKVNGKKDNERLVKSD</sequence>
<evidence type="ECO:0000313" key="1">
    <source>
        <dbReference type="EMBL" id="KKM82722.1"/>
    </source>
</evidence>
<dbReference type="InterPro" id="IPR005362">
    <property type="entry name" value="UPF0164"/>
</dbReference>
<gene>
    <name evidence="1" type="ORF">LCGC14_1316660</name>
</gene>
<comment type="caution">
    <text evidence="1">The sequence shown here is derived from an EMBL/GenBank/DDBJ whole genome shotgun (WGS) entry which is preliminary data.</text>
</comment>
<organism evidence="1">
    <name type="scientific">marine sediment metagenome</name>
    <dbReference type="NCBI Taxonomy" id="412755"/>
    <lineage>
        <taxon>unclassified sequences</taxon>
        <taxon>metagenomes</taxon>
        <taxon>ecological metagenomes</taxon>
    </lineage>
</organism>
<dbReference type="PROSITE" id="PS50005">
    <property type="entry name" value="TPR"/>
    <property type="match status" value="1"/>
</dbReference>
<dbReference type="Pfam" id="PF03687">
    <property type="entry name" value="UPF0164"/>
    <property type="match status" value="1"/>
</dbReference>
<dbReference type="EMBL" id="LAZR01007818">
    <property type="protein sequence ID" value="KKM82722.1"/>
    <property type="molecule type" value="Genomic_DNA"/>
</dbReference>
<dbReference type="InterPro" id="IPR028061">
    <property type="entry name" value="Fis1_TPR_C"/>
</dbReference>
<accession>A0A0F9NN08</accession>
<dbReference type="InterPro" id="IPR019734">
    <property type="entry name" value="TPR_rpt"/>
</dbReference>
<dbReference type="SUPFAM" id="SSF56935">
    <property type="entry name" value="Porins"/>
    <property type="match status" value="1"/>
</dbReference>
<dbReference type="AlphaFoldDB" id="A0A0F9NN08"/>
<protein>
    <submittedName>
        <fullName evidence="1">Uncharacterized protein</fullName>
    </submittedName>
</protein>
<reference evidence="1" key="1">
    <citation type="journal article" date="2015" name="Nature">
        <title>Complex archaea that bridge the gap between prokaryotes and eukaryotes.</title>
        <authorList>
            <person name="Spang A."/>
            <person name="Saw J.H."/>
            <person name="Jorgensen S.L."/>
            <person name="Zaremba-Niedzwiedzka K."/>
            <person name="Martijn J."/>
            <person name="Lind A.E."/>
            <person name="van Eijk R."/>
            <person name="Schleper C."/>
            <person name="Guy L."/>
            <person name="Ettema T.J."/>
        </authorList>
    </citation>
    <scope>NUCLEOTIDE SEQUENCE</scope>
</reference>
<dbReference type="Gene3D" id="2.40.160.60">
    <property type="entry name" value="Outer membrane protein transport protein (OMPP1/FadL/TodX)"/>
    <property type="match status" value="1"/>
</dbReference>
<dbReference type="SUPFAM" id="SSF48452">
    <property type="entry name" value="TPR-like"/>
    <property type="match status" value="1"/>
</dbReference>
<dbReference type="Pfam" id="PF14853">
    <property type="entry name" value="Fis1_TPR_C"/>
    <property type="match status" value="1"/>
</dbReference>